<dbReference type="Proteomes" id="UP001499854">
    <property type="component" value="Unassembled WGS sequence"/>
</dbReference>
<keyword evidence="3" id="KW-1185">Reference proteome</keyword>
<dbReference type="InterPro" id="IPR006311">
    <property type="entry name" value="TAT_signal"/>
</dbReference>
<protein>
    <submittedName>
        <fullName evidence="2">Uncharacterized protein</fullName>
    </submittedName>
</protein>
<reference evidence="2 3" key="1">
    <citation type="journal article" date="2019" name="Int. J. Syst. Evol. Microbiol.">
        <title>The Global Catalogue of Microorganisms (GCM) 10K type strain sequencing project: providing services to taxonomists for standard genome sequencing and annotation.</title>
        <authorList>
            <consortium name="The Broad Institute Genomics Platform"/>
            <consortium name="The Broad Institute Genome Sequencing Center for Infectious Disease"/>
            <person name="Wu L."/>
            <person name="Ma J."/>
        </authorList>
    </citation>
    <scope>NUCLEOTIDE SEQUENCE [LARGE SCALE GENOMIC DNA]</scope>
    <source>
        <strain evidence="2 3">JCM 16013</strain>
    </source>
</reference>
<evidence type="ECO:0000313" key="3">
    <source>
        <dbReference type="Proteomes" id="UP001499854"/>
    </source>
</evidence>
<gene>
    <name evidence="2" type="ORF">GCM10009838_84810</name>
</gene>
<sequence length="136" mass="15194">MRSGMPGGRSRASRSRVFKWSTPDKPGRAGRRYGRLVIIRTLEGRGMRRAILKAGITVAVAASAATLVAPAAQASSYKQYITTYWYGDTWSECNNQGSADVQNSNAISYECDEVERVIHVGQWQQGYELWEYIRIG</sequence>
<proteinExistence type="predicted"/>
<dbReference type="EMBL" id="BAAAQM010000087">
    <property type="protein sequence ID" value="GAA2005632.1"/>
    <property type="molecule type" value="Genomic_DNA"/>
</dbReference>
<accession>A0ABN2TDJ7</accession>
<feature type="region of interest" description="Disordered" evidence="1">
    <location>
        <begin position="1"/>
        <end position="27"/>
    </location>
</feature>
<dbReference type="PROSITE" id="PS51318">
    <property type="entry name" value="TAT"/>
    <property type="match status" value="1"/>
</dbReference>
<organism evidence="2 3">
    <name type="scientific">Catenulispora subtropica</name>
    <dbReference type="NCBI Taxonomy" id="450798"/>
    <lineage>
        <taxon>Bacteria</taxon>
        <taxon>Bacillati</taxon>
        <taxon>Actinomycetota</taxon>
        <taxon>Actinomycetes</taxon>
        <taxon>Catenulisporales</taxon>
        <taxon>Catenulisporaceae</taxon>
        <taxon>Catenulispora</taxon>
    </lineage>
</organism>
<name>A0ABN2TDJ7_9ACTN</name>
<evidence type="ECO:0000313" key="2">
    <source>
        <dbReference type="EMBL" id="GAA2005632.1"/>
    </source>
</evidence>
<evidence type="ECO:0000256" key="1">
    <source>
        <dbReference type="SAM" id="MobiDB-lite"/>
    </source>
</evidence>
<comment type="caution">
    <text evidence="2">The sequence shown here is derived from an EMBL/GenBank/DDBJ whole genome shotgun (WGS) entry which is preliminary data.</text>
</comment>